<feature type="transmembrane region" description="Helical" evidence="1">
    <location>
        <begin position="34"/>
        <end position="51"/>
    </location>
</feature>
<evidence type="ECO:0000313" key="2">
    <source>
        <dbReference type="EMBL" id="PPK97040.1"/>
    </source>
</evidence>
<gene>
    <name evidence="2" type="ORF">LY01_00867</name>
</gene>
<feature type="transmembrane region" description="Helical" evidence="1">
    <location>
        <begin position="63"/>
        <end position="84"/>
    </location>
</feature>
<dbReference type="EMBL" id="PTJE01000001">
    <property type="protein sequence ID" value="PPK97040.1"/>
    <property type="molecule type" value="Genomic_DNA"/>
</dbReference>
<dbReference type="AlphaFoldDB" id="A0A2S6ISB6"/>
<proteinExistence type="predicted"/>
<name>A0A2S6ISB6_9FLAO</name>
<protein>
    <submittedName>
        <fullName evidence="2">Uncharacterized protein</fullName>
    </submittedName>
</protein>
<keyword evidence="1" id="KW-1133">Transmembrane helix</keyword>
<keyword evidence="3" id="KW-1185">Reference proteome</keyword>
<dbReference type="RefSeq" id="WP_105023089.1">
    <property type="nucleotide sequence ID" value="NZ_MQVW01000027.1"/>
</dbReference>
<evidence type="ECO:0000313" key="3">
    <source>
        <dbReference type="Proteomes" id="UP000239002"/>
    </source>
</evidence>
<comment type="caution">
    <text evidence="2">The sequence shown here is derived from an EMBL/GenBank/DDBJ whole genome shotgun (WGS) entry which is preliminary data.</text>
</comment>
<sequence>MKKTTNLPILIFLFLFVYYMFVRKYVEDFRIEMAILLVAIAVFSFLIFKKVKNGEIVKSRTSWIISGVFILGSLVYGGYMMFYVL</sequence>
<reference evidence="2 3" key="1">
    <citation type="submission" date="2018-02" db="EMBL/GenBank/DDBJ databases">
        <title>Genomic Encyclopedia of Archaeal and Bacterial Type Strains, Phase II (KMG-II): from individual species to whole genera.</title>
        <authorList>
            <person name="Goeker M."/>
        </authorList>
    </citation>
    <scope>NUCLEOTIDE SEQUENCE [LARGE SCALE GENOMIC DNA]</scope>
    <source>
        <strain evidence="2 3">DSM 16809</strain>
    </source>
</reference>
<organism evidence="2 3">
    <name type="scientific">Nonlabens xylanidelens</name>
    <dbReference type="NCBI Taxonomy" id="191564"/>
    <lineage>
        <taxon>Bacteria</taxon>
        <taxon>Pseudomonadati</taxon>
        <taxon>Bacteroidota</taxon>
        <taxon>Flavobacteriia</taxon>
        <taxon>Flavobacteriales</taxon>
        <taxon>Flavobacteriaceae</taxon>
        <taxon>Nonlabens</taxon>
    </lineage>
</organism>
<keyword evidence="1" id="KW-0472">Membrane</keyword>
<keyword evidence="1" id="KW-0812">Transmembrane</keyword>
<dbReference type="Proteomes" id="UP000239002">
    <property type="component" value="Unassembled WGS sequence"/>
</dbReference>
<feature type="transmembrane region" description="Helical" evidence="1">
    <location>
        <begin position="6"/>
        <end position="22"/>
    </location>
</feature>
<accession>A0A2S6ISB6</accession>
<evidence type="ECO:0000256" key="1">
    <source>
        <dbReference type="SAM" id="Phobius"/>
    </source>
</evidence>